<dbReference type="PANTHER" id="PTHR19307">
    <property type="entry name" value="TUMOR PROTEIN D52"/>
    <property type="match status" value="1"/>
</dbReference>
<evidence type="ECO:0000256" key="2">
    <source>
        <dbReference type="ARBA" id="ARBA00023054"/>
    </source>
</evidence>
<dbReference type="Pfam" id="PF04201">
    <property type="entry name" value="TPD52"/>
    <property type="match status" value="2"/>
</dbReference>
<feature type="compositionally biased region" description="Acidic residues" evidence="4">
    <location>
        <begin position="47"/>
        <end position="67"/>
    </location>
</feature>
<reference evidence="5 6" key="1">
    <citation type="submission" date="2019-08" db="EMBL/GenBank/DDBJ databases">
        <title>The genome of the soybean aphid Biotype 1, its phylome, world population structure and adaptation to the North American continent.</title>
        <authorList>
            <person name="Giordano R."/>
            <person name="Donthu R.K."/>
            <person name="Hernandez A.G."/>
            <person name="Wright C.L."/>
            <person name="Zimin A.V."/>
        </authorList>
    </citation>
    <scope>NUCLEOTIDE SEQUENCE [LARGE SCALE GENOMIC DNA]</scope>
    <source>
        <tissue evidence="5">Whole aphids</tissue>
    </source>
</reference>
<comment type="caution">
    <text evidence="5">The sequence shown here is derived from an EMBL/GenBank/DDBJ whole genome shotgun (WGS) entry which is preliminary data.</text>
</comment>
<feature type="coiled-coil region" evidence="3">
    <location>
        <begin position="126"/>
        <end position="160"/>
    </location>
</feature>
<dbReference type="OrthoDB" id="10000687at2759"/>
<dbReference type="EMBL" id="VYZN01000055">
    <property type="protein sequence ID" value="KAE9526121.1"/>
    <property type="molecule type" value="Genomic_DNA"/>
</dbReference>
<protein>
    <recommendedName>
        <fullName evidence="7">Tumor protein D52</fullName>
    </recommendedName>
</protein>
<dbReference type="PANTHER" id="PTHR19307:SF14">
    <property type="entry name" value="TUMOR PROTEIN D52"/>
    <property type="match status" value="1"/>
</dbReference>
<evidence type="ECO:0000313" key="6">
    <source>
        <dbReference type="Proteomes" id="UP000475862"/>
    </source>
</evidence>
<evidence type="ECO:0000313" key="5">
    <source>
        <dbReference type="EMBL" id="KAE9526121.1"/>
    </source>
</evidence>
<feature type="region of interest" description="Disordered" evidence="4">
    <location>
        <begin position="47"/>
        <end position="83"/>
    </location>
</feature>
<keyword evidence="6" id="KW-1185">Reference proteome</keyword>
<evidence type="ECO:0000256" key="1">
    <source>
        <dbReference type="ARBA" id="ARBA00005702"/>
    </source>
</evidence>
<dbReference type="Proteomes" id="UP000475862">
    <property type="component" value="Unassembled WGS sequence"/>
</dbReference>
<evidence type="ECO:0000256" key="3">
    <source>
        <dbReference type="SAM" id="Coils"/>
    </source>
</evidence>
<gene>
    <name evidence="5" type="ORF">AGLY_013752</name>
</gene>
<accession>A0A6G0T4Z2</accession>
<evidence type="ECO:0008006" key="7">
    <source>
        <dbReference type="Google" id="ProtNLM"/>
    </source>
</evidence>
<evidence type="ECO:0000256" key="4">
    <source>
        <dbReference type="SAM" id="MobiDB-lite"/>
    </source>
</evidence>
<name>A0A6G0T4Z2_APHGL</name>
<keyword evidence="2 3" id="KW-0175">Coiled coil</keyword>
<proteinExistence type="inferred from homology"/>
<feature type="region of interest" description="Disordered" evidence="4">
    <location>
        <begin position="385"/>
        <end position="404"/>
    </location>
</feature>
<dbReference type="AlphaFoldDB" id="A0A6G0T4Z2"/>
<sequence>MARDAIVHDVDLPSLEYDDEETAYMATETPSFDVDDATLGSTFVIVDEDTVSDPDDDVDGDDDDDDVSPLVMRPATADSRSSLPTAGKVKFLDKIRENKSYQKLARIVKKKGEEPPVIMSPDSGINELQGLSLEEQEKQKEEWQQELNKVEEEIKTLREVLGSKVKASQELRRKLGYTVWQEISEDVSQSLRNVKESNVYQNVEDKFTQIGKAVVDAPIVLLTAKMKVIFNTASKLIQLFFTRLERHAHPNQEHGSKTLVYKIYVYIHACTLEFYGRKYIMLCFSSLLSCFYQNVEGKVKQFGTAVAETPIYQKTESVVKTTAEKATTIFGGFGSGLTTKLGQIKNSESFRSFEEKVGSALENVKTKVASRSNSMQNFDEILEEETRLANEEKRSREEREAATK</sequence>
<comment type="similarity">
    <text evidence="1">Belongs to the TPD52 family.</text>
</comment>
<organism evidence="5 6">
    <name type="scientific">Aphis glycines</name>
    <name type="common">Soybean aphid</name>
    <dbReference type="NCBI Taxonomy" id="307491"/>
    <lineage>
        <taxon>Eukaryota</taxon>
        <taxon>Metazoa</taxon>
        <taxon>Ecdysozoa</taxon>
        <taxon>Arthropoda</taxon>
        <taxon>Hexapoda</taxon>
        <taxon>Insecta</taxon>
        <taxon>Pterygota</taxon>
        <taxon>Neoptera</taxon>
        <taxon>Paraneoptera</taxon>
        <taxon>Hemiptera</taxon>
        <taxon>Sternorrhyncha</taxon>
        <taxon>Aphidomorpha</taxon>
        <taxon>Aphidoidea</taxon>
        <taxon>Aphididae</taxon>
        <taxon>Aphidini</taxon>
        <taxon>Aphis</taxon>
        <taxon>Aphis</taxon>
    </lineage>
</organism>
<dbReference type="GO" id="GO:0005737">
    <property type="term" value="C:cytoplasm"/>
    <property type="evidence" value="ECO:0007669"/>
    <property type="project" value="TreeGrafter"/>
</dbReference>
<dbReference type="InterPro" id="IPR007327">
    <property type="entry name" value="TPD52"/>
</dbReference>